<dbReference type="RefSeq" id="WP_071663836.1">
    <property type="nucleotide sequence ID" value="NZ_CP009654.1"/>
</dbReference>
<organism evidence="1 2">
    <name type="scientific">Francisella frigiditurris</name>
    <dbReference type="NCBI Taxonomy" id="1542390"/>
    <lineage>
        <taxon>Bacteria</taxon>
        <taxon>Pseudomonadati</taxon>
        <taxon>Pseudomonadota</taxon>
        <taxon>Gammaproteobacteria</taxon>
        <taxon>Thiotrichales</taxon>
        <taxon>Francisellaceae</taxon>
        <taxon>Francisella</taxon>
    </lineage>
</organism>
<reference evidence="2" key="1">
    <citation type="submission" date="2014-10" db="EMBL/GenBank/DDBJ databases">
        <authorList>
            <person name="Kuske C.R."/>
            <person name="Challacombe J.F."/>
            <person name="Daligault H.E."/>
            <person name="Davenport K.W."/>
            <person name="Johnson S.L."/>
            <person name="Siddaramappa S."/>
            <person name="Petersen J.M."/>
        </authorList>
    </citation>
    <scope>NUCLEOTIDE SEQUENCE [LARGE SCALE GENOMIC DNA]</scope>
    <source>
        <strain evidence="2">CA97-1460</strain>
    </source>
</reference>
<protein>
    <submittedName>
        <fullName evidence="1">Putative zinc-/iron-chelating domain protein</fullName>
    </submittedName>
</protein>
<dbReference type="KEGG" id="frc:KX01_898"/>
<dbReference type="NCBIfam" id="NF003500">
    <property type="entry name" value="PRK05170.1-4"/>
    <property type="match status" value="1"/>
</dbReference>
<dbReference type="InterPro" id="IPR008228">
    <property type="entry name" value="UCP006173"/>
</dbReference>
<evidence type="ECO:0000313" key="2">
    <source>
        <dbReference type="Proteomes" id="UP000182521"/>
    </source>
</evidence>
<evidence type="ECO:0000313" key="1">
    <source>
        <dbReference type="EMBL" id="APC97675.1"/>
    </source>
</evidence>
<dbReference type="EMBL" id="CP009654">
    <property type="protein sequence ID" value="APC97675.1"/>
    <property type="molecule type" value="Genomic_DNA"/>
</dbReference>
<accession>A0A1J0KVF3</accession>
<dbReference type="STRING" id="1542390.KX01_898"/>
<name>A0A1J0KVF3_9GAMM</name>
<dbReference type="NCBIfam" id="NF003507">
    <property type="entry name" value="PRK05170.2-5"/>
    <property type="match status" value="1"/>
</dbReference>
<dbReference type="PIRSF" id="PIRSF006173">
    <property type="entry name" value="UCP006173"/>
    <property type="match status" value="1"/>
</dbReference>
<gene>
    <name evidence="1" type="ORF">KX01_898</name>
</gene>
<dbReference type="Pfam" id="PF03692">
    <property type="entry name" value="CxxCxxCC"/>
    <property type="match status" value="1"/>
</dbReference>
<dbReference type="PANTHER" id="PTHR37421:SF1">
    <property type="entry name" value="UPF0260 PROTEIN YCGN"/>
    <property type="match status" value="1"/>
</dbReference>
<sequence length="146" mass="17467">MHRWWKEIDLKDMNNTQWESICDRCGLCCLNKLQDEETDEVHYTRVSCKLLDISKCQCAMYSERKKLVKDCIQLTYKQLKNHAHKWLPETCGYKRLFEGKDLPEWHHLITGSTEKMHELKKSAKHIAISEYEVGEDEYLDDFIIKI</sequence>
<dbReference type="InterPro" id="IPR005358">
    <property type="entry name" value="Puta_zinc/iron-chelating_dom"/>
</dbReference>
<dbReference type="PANTHER" id="PTHR37421">
    <property type="entry name" value="UPF0260 PROTEIN YCGN"/>
    <property type="match status" value="1"/>
</dbReference>
<dbReference type="OrthoDB" id="9786855at2"/>
<proteinExistence type="predicted"/>
<dbReference type="AlphaFoldDB" id="A0A1J0KVF3"/>
<keyword evidence="2" id="KW-1185">Reference proteome</keyword>
<dbReference type="NCBIfam" id="NF003501">
    <property type="entry name" value="PRK05170.1-5"/>
    <property type="match status" value="1"/>
</dbReference>
<dbReference type="Proteomes" id="UP000182521">
    <property type="component" value="Chromosome"/>
</dbReference>